<evidence type="ECO:0000256" key="1">
    <source>
        <dbReference type="SAM" id="MobiDB-lite"/>
    </source>
</evidence>
<feature type="compositionally biased region" description="Gly residues" evidence="1">
    <location>
        <begin position="97"/>
        <end position="106"/>
    </location>
</feature>
<dbReference type="EMBL" id="JACASE010000014">
    <property type="protein sequence ID" value="KAF6410383.1"/>
    <property type="molecule type" value="Genomic_DNA"/>
</dbReference>
<reference evidence="2 3" key="1">
    <citation type="journal article" date="2020" name="Nature">
        <title>Six reference-quality genomes reveal evolution of bat adaptations.</title>
        <authorList>
            <person name="Jebb D."/>
            <person name="Huang Z."/>
            <person name="Pippel M."/>
            <person name="Hughes G.M."/>
            <person name="Lavrichenko K."/>
            <person name="Devanna P."/>
            <person name="Winkler S."/>
            <person name="Jermiin L.S."/>
            <person name="Skirmuntt E.C."/>
            <person name="Katzourakis A."/>
            <person name="Burkitt-Gray L."/>
            <person name="Ray D.A."/>
            <person name="Sullivan K.A.M."/>
            <person name="Roscito J.G."/>
            <person name="Kirilenko B.M."/>
            <person name="Davalos L.M."/>
            <person name="Corthals A.P."/>
            <person name="Power M.L."/>
            <person name="Jones G."/>
            <person name="Ransome R.D."/>
            <person name="Dechmann D.K.N."/>
            <person name="Locatelli A.G."/>
            <person name="Puechmaille S.J."/>
            <person name="Fedrigo O."/>
            <person name="Jarvis E.D."/>
            <person name="Hiller M."/>
            <person name="Vernes S.C."/>
            <person name="Myers E.W."/>
            <person name="Teeling E.C."/>
        </authorList>
    </citation>
    <scope>NUCLEOTIDE SEQUENCE [LARGE SCALE GENOMIC DNA]</scope>
    <source>
        <strain evidence="2">MRouAeg1</strain>
        <tissue evidence="2">Muscle</tissue>
    </source>
</reference>
<feature type="compositionally biased region" description="Basic and acidic residues" evidence="1">
    <location>
        <begin position="18"/>
        <end position="36"/>
    </location>
</feature>
<proteinExistence type="predicted"/>
<sequence length="141" mass="15190">MMSLRARMAFPWHARVRREEGGRREGGGGRESELLHTRPAASPTMAPPLRPHEALTTSRTPHPQTQPPRGAGCHRTHFRGTQFGPLQRARQRKQRGGARGGAGAGESGEEGPGRRCGLGGASALLGGAQDSWFWLGLAIHF</sequence>
<protein>
    <submittedName>
        <fullName evidence="2">Uncharacterized protein</fullName>
    </submittedName>
</protein>
<evidence type="ECO:0000313" key="3">
    <source>
        <dbReference type="Proteomes" id="UP000593571"/>
    </source>
</evidence>
<gene>
    <name evidence="2" type="ORF">HJG63_008947</name>
</gene>
<name>A0A7J8CHJ7_ROUAE</name>
<keyword evidence="3" id="KW-1185">Reference proteome</keyword>
<accession>A0A7J8CHJ7</accession>
<comment type="caution">
    <text evidence="2">The sequence shown here is derived from an EMBL/GenBank/DDBJ whole genome shotgun (WGS) entry which is preliminary data.</text>
</comment>
<feature type="region of interest" description="Disordered" evidence="1">
    <location>
        <begin position="18"/>
        <end position="115"/>
    </location>
</feature>
<dbReference type="AlphaFoldDB" id="A0A7J8CHJ7"/>
<organism evidence="2 3">
    <name type="scientific">Rousettus aegyptiacus</name>
    <name type="common">Egyptian fruit bat</name>
    <name type="synonym">Pteropus aegyptiacus</name>
    <dbReference type="NCBI Taxonomy" id="9407"/>
    <lineage>
        <taxon>Eukaryota</taxon>
        <taxon>Metazoa</taxon>
        <taxon>Chordata</taxon>
        <taxon>Craniata</taxon>
        <taxon>Vertebrata</taxon>
        <taxon>Euteleostomi</taxon>
        <taxon>Mammalia</taxon>
        <taxon>Eutheria</taxon>
        <taxon>Laurasiatheria</taxon>
        <taxon>Chiroptera</taxon>
        <taxon>Yinpterochiroptera</taxon>
        <taxon>Pteropodoidea</taxon>
        <taxon>Pteropodidae</taxon>
        <taxon>Rousettinae</taxon>
        <taxon>Rousettus</taxon>
    </lineage>
</organism>
<evidence type="ECO:0000313" key="2">
    <source>
        <dbReference type="EMBL" id="KAF6410383.1"/>
    </source>
</evidence>
<dbReference type="Proteomes" id="UP000593571">
    <property type="component" value="Unassembled WGS sequence"/>
</dbReference>